<dbReference type="InterPro" id="IPR036736">
    <property type="entry name" value="ACP-like_sf"/>
</dbReference>
<comment type="caution">
    <text evidence="2">The sequence shown here is derived from an EMBL/GenBank/DDBJ whole genome shotgun (WGS) entry which is preliminary data.</text>
</comment>
<dbReference type="SUPFAM" id="SSF47336">
    <property type="entry name" value="ACP-like"/>
    <property type="match status" value="1"/>
</dbReference>
<name>L8JHA4_9GAMM</name>
<feature type="domain" description="Carrier" evidence="1">
    <location>
        <begin position="1"/>
        <end position="80"/>
    </location>
</feature>
<evidence type="ECO:0000313" key="2">
    <source>
        <dbReference type="EMBL" id="ELR66904.1"/>
    </source>
</evidence>
<dbReference type="InterPro" id="IPR009081">
    <property type="entry name" value="PP-bd_ACP"/>
</dbReference>
<dbReference type="Gene3D" id="1.10.1200.10">
    <property type="entry name" value="ACP-like"/>
    <property type="match status" value="1"/>
</dbReference>
<dbReference type="OrthoDB" id="9810922at2"/>
<evidence type="ECO:0000313" key="3">
    <source>
        <dbReference type="Proteomes" id="UP000011134"/>
    </source>
</evidence>
<reference evidence="2 3" key="1">
    <citation type="submission" date="2012-12" db="EMBL/GenBank/DDBJ databases">
        <title>Genome Assembly of Photobacterium sp. AK15.</title>
        <authorList>
            <person name="Khatri I."/>
            <person name="Vaidya B."/>
            <person name="Srinivas T.N.R."/>
            <person name="Subramanian S."/>
            <person name="Pinnaka A."/>
        </authorList>
    </citation>
    <scope>NUCLEOTIDE SEQUENCE [LARGE SCALE GENOMIC DNA]</scope>
    <source>
        <strain evidence="2 3">AK15</strain>
    </source>
</reference>
<dbReference type="EMBL" id="AMZO01000006">
    <property type="protein sequence ID" value="ELR66904.1"/>
    <property type="molecule type" value="Genomic_DNA"/>
</dbReference>
<accession>L8JHA4</accession>
<dbReference type="RefSeq" id="WP_007463989.1">
    <property type="nucleotide sequence ID" value="NZ_AMZO01000006.1"/>
</dbReference>
<proteinExistence type="predicted"/>
<dbReference type="PROSITE" id="PS50075">
    <property type="entry name" value="CARRIER"/>
    <property type="match status" value="1"/>
</dbReference>
<dbReference type="AlphaFoldDB" id="L8JHA4"/>
<dbReference type="Pfam" id="PF00550">
    <property type="entry name" value="PP-binding"/>
    <property type="match status" value="1"/>
</dbReference>
<keyword evidence="3" id="KW-1185">Reference proteome</keyword>
<dbReference type="Proteomes" id="UP000011134">
    <property type="component" value="Unassembled WGS sequence"/>
</dbReference>
<protein>
    <submittedName>
        <fullName evidence="2">Phosphopantetheine-binding protein</fullName>
    </submittedName>
</protein>
<evidence type="ECO:0000259" key="1">
    <source>
        <dbReference type="PROSITE" id="PS50075"/>
    </source>
</evidence>
<dbReference type="PATRIC" id="fig|1056511.3.peg.1432"/>
<sequence>MNIDEIRMIIMTAIQGIAPEIEEGDIDPDEDLRDECDLDSMDFLNLLTAIKKACGVNIPEQDYPKVRTLSCMIKYLHSHLVQ</sequence>
<organism evidence="2 3">
    <name type="scientific">Photobacterium marinum</name>
    <dbReference type="NCBI Taxonomy" id="1056511"/>
    <lineage>
        <taxon>Bacteria</taxon>
        <taxon>Pseudomonadati</taxon>
        <taxon>Pseudomonadota</taxon>
        <taxon>Gammaproteobacteria</taxon>
        <taxon>Vibrionales</taxon>
        <taxon>Vibrionaceae</taxon>
        <taxon>Photobacterium</taxon>
    </lineage>
</organism>
<gene>
    <name evidence="2" type="ORF">C942_04603</name>
</gene>